<name>A0A381NG30_9ZZZZ</name>
<feature type="transmembrane region" description="Helical" evidence="1">
    <location>
        <begin position="40"/>
        <end position="61"/>
    </location>
</feature>
<dbReference type="EMBL" id="UINC01000275">
    <property type="protein sequence ID" value="SUZ52463.1"/>
    <property type="molecule type" value="Genomic_DNA"/>
</dbReference>
<keyword evidence="1" id="KW-0472">Membrane</keyword>
<evidence type="ECO:0008006" key="3">
    <source>
        <dbReference type="Google" id="ProtNLM"/>
    </source>
</evidence>
<keyword evidence="1" id="KW-0812">Transmembrane</keyword>
<evidence type="ECO:0000313" key="2">
    <source>
        <dbReference type="EMBL" id="SUZ52463.1"/>
    </source>
</evidence>
<keyword evidence="1" id="KW-1133">Transmembrane helix</keyword>
<organism evidence="2">
    <name type="scientific">marine metagenome</name>
    <dbReference type="NCBI Taxonomy" id="408172"/>
    <lineage>
        <taxon>unclassified sequences</taxon>
        <taxon>metagenomes</taxon>
        <taxon>ecological metagenomes</taxon>
    </lineage>
</organism>
<protein>
    <recommendedName>
        <fullName evidence="3">YiaAB two helix domain-containing protein</fullName>
    </recommendedName>
</protein>
<feature type="transmembrane region" description="Helical" evidence="1">
    <location>
        <begin position="12"/>
        <end position="34"/>
    </location>
</feature>
<dbReference type="AlphaFoldDB" id="A0A381NG30"/>
<gene>
    <name evidence="2" type="ORF">METZ01_LOCUS5317</name>
</gene>
<sequence length="78" mass="8721">MQDNMVRSTSSIGWFLLIGGIVIGGGVAIFEWIYTPDVPLMVKLIVGAIYLGLALLLISVLRQRLIERKTDKYKDVEI</sequence>
<reference evidence="2" key="1">
    <citation type="submission" date="2018-05" db="EMBL/GenBank/DDBJ databases">
        <authorList>
            <person name="Lanie J.A."/>
            <person name="Ng W.-L."/>
            <person name="Kazmierczak K.M."/>
            <person name="Andrzejewski T.M."/>
            <person name="Davidsen T.M."/>
            <person name="Wayne K.J."/>
            <person name="Tettelin H."/>
            <person name="Glass J.I."/>
            <person name="Rusch D."/>
            <person name="Podicherti R."/>
            <person name="Tsui H.-C.T."/>
            <person name="Winkler M.E."/>
        </authorList>
    </citation>
    <scope>NUCLEOTIDE SEQUENCE</scope>
</reference>
<evidence type="ECO:0000256" key="1">
    <source>
        <dbReference type="SAM" id="Phobius"/>
    </source>
</evidence>
<proteinExistence type="predicted"/>
<accession>A0A381NG30</accession>